<dbReference type="Gene3D" id="3.30.420.340">
    <property type="entry name" value="UvrC, RNAse H endonuclease domain"/>
    <property type="match status" value="1"/>
</dbReference>
<dbReference type="InterPro" id="IPR001162">
    <property type="entry name" value="UvrC_RNase_H_dom"/>
</dbReference>
<proteinExistence type="inferred from homology"/>
<dbReference type="SUPFAM" id="SSF47781">
    <property type="entry name" value="RuvA domain 2-like"/>
    <property type="match status" value="1"/>
</dbReference>
<dbReference type="Gene3D" id="3.40.1440.10">
    <property type="entry name" value="GIY-YIG endonuclease"/>
    <property type="match status" value="1"/>
</dbReference>
<evidence type="ECO:0000256" key="5">
    <source>
        <dbReference type="ARBA" id="ARBA00023204"/>
    </source>
</evidence>
<dbReference type="HAMAP" id="MF_00203">
    <property type="entry name" value="UvrC"/>
    <property type="match status" value="1"/>
</dbReference>
<dbReference type="NCBIfam" id="TIGR00194">
    <property type="entry name" value="uvrC"/>
    <property type="match status" value="1"/>
</dbReference>
<dbReference type="InterPro" id="IPR035901">
    <property type="entry name" value="GIY-YIG_endonuc_sf"/>
</dbReference>
<keyword evidence="5 7" id="KW-0234">DNA repair</keyword>
<comment type="function">
    <text evidence="7">The UvrABC repair system catalyzes the recognition and processing of DNA lesions. UvrC both incises the 5' and 3' sides of the lesion. The N-terminal half is responsible for the 3' incision and the C-terminal half is responsible for the 5' incision.</text>
</comment>
<dbReference type="Proteomes" id="UP000016183">
    <property type="component" value="Unassembled WGS sequence"/>
</dbReference>
<dbReference type="Pfam" id="PF01541">
    <property type="entry name" value="GIY-YIG"/>
    <property type="match status" value="1"/>
</dbReference>
<name>M2APD0_TREDN</name>
<dbReference type="PANTHER" id="PTHR30562:SF1">
    <property type="entry name" value="UVRABC SYSTEM PROTEIN C"/>
    <property type="match status" value="1"/>
</dbReference>
<dbReference type="GO" id="GO:0005737">
    <property type="term" value="C:cytoplasm"/>
    <property type="evidence" value="ECO:0007669"/>
    <property type="project" value="UniProtKB-SubCell"/>
</dbReference>
<dbReference type="SMART" id="SM00465">
    <property type="entry name" value="GIYc"/>
    <property type="match status" value="1"/>
</dbReference>
<evidence type="ECO:0000256" key="4">
    <source>
        <dbReference type="ARBA" id="ARBA00022881"/>
    </source>
</evidence>
<dbReference type="Pfam" id="PF22920">
    <property type="entry name" value="UvrC_RNaseH"/>
    <property type="match status" value="1"/>
</dbReference>
<dbReference type="InterPro" id="IPR004791">
    <property type="entry name" value="UvrC"/>
</dbReference>
<evidence type="ECO:0000256" key="1">
    <source>
        <dbReference type="ARBA" id="ARBA00022490"/>
    </source>
</evidence>
<evidence type="ECO:0000313" key="12">
    <source>
        <dbReference type="Proteomes" id="UP000016183"/>
    </source>
</evidence>
<reference evidence="11 12" key="1">
    <citation type="submission" date="2012-01" db="EMBL/GenBank/DDBJ databases">
        <title>The Genome Sequence of Treponema denticola SP33.</title>
        <authorList>
            <consortium name="The Broad Institute Genome Sequencing Platform"/>
            <person name="Earl A."/>
            <person name="Ward D."/>
            <person name="Feldgarden M."/>
            <person name="Gevers D."/>
            <person name="Blanton J.M."/>
            <person name="Fenno C.J."/>
            <person name="Baranova O.V."/>
            <person name="Mathney J."/>
            <person name="Dewhirst F.E."/>
            <person name="Izard J."/>
            <person name="Young S.K."/>
            <person name="Zeng Q."/>
            <person name="Gargeya S."/>
            <person name="Fitzgerald M."/>
            <person name="Haas B."/>
            <person name="Abouelleil A."/>
            <person name="Alvarado L."/>
            <person name="Arachchi H.M."/>
            <person name="Berlin A."/>
            <person name="Chapman S.B."/>
            <person name="Gearin G."/>
            <person name="Goldberg J."/>
            <person name="Griggs A."/>
            <person name="Gujja S."/>
            <person name="Hansen M."/>
            <person name="Heiman D."/>
            <person name="Howarth C."/>
            <person name="Larimer J."/>
            <person name="Lui A."/>
            <person name="MacDonald P.J.P."/>
            <person name="McCowen C."/>
            <person name="Montmayeur A."/>
            <person name="Murphy C."/>
            <person name="Neiman D."/>
            <person name="Pearson M."/>
            <person name="Priest M."/>
            <person name="Roberts A."/>
            <person name="Saif S."/>
            <person name="Shea T."/>
            <person name="Sisk P."/>
            <person name="Stolte C."/>
            <person name="Sykes S."/>
            <person name="Wortman J."/>
            <person name="Nusbaum C."/>
            <person name="Birren B."/>
        </authorList>
    </citation>
    <scope>NUCLEOTIDE SEQUENCE [LARGE SCALE GENOMIC DNA]</scope>
    <source>
        <strain evidence="11 12">SP33</strain>
    </source>
</reference>
<keyword evidence="6 7" id="KW-0742">SOS response</keyword>
<dbReference type="GO" id="GO:0009380">
    <property type="term" value="C:excinuclease repair complex"/>
    <property type="evidence" value="ECO:0007669"/>
    <property type="project" value="InterPro"/>
</dbReference>
<comment type="subunit">
    <text evidence="7">Interacts with UvrB in an incision complex.</text>
</comment>
<dbReference type="PANTHER" id="PTHR30562">
    <property type="entry name" value="UVRC/OXIDOREDUCTASE"/>
    <property type="match status" value="1"/>
</dbReference>
<evidence type="ECO:0000256" key="3">
    <source>
        <dbReference type="ARBA" id="ARBA00022769"/>
    </source>
</evidence>
<dbReference type="HOGENOM" id="CLU_014841_3_2_12"/>
<dbReference type="InterPro" id="IPR036876">
    <property type="entry name" value="UVR_dom_sf"/>
</dbReference>
<accession>M2APD0</accession>
<keyword evidence="1 7" id="KW-0963">Cytoplasm</keyword>
<dbReference type="SUPFAM" id="SSF82771">
    <property type="entry name" value="GIY-YIG endonuclease"/>
    <property type="match status" value="1"/>
</dbReference>
<dbReference type="EMBL" id="AGDZ01000019">
    <property type="protein sequence ID" value="EMB25196.1"/>
    <property type="molecule type" value="Genomic_DNA"/>
</dbReference>
<dbReference type="Pfam" id="PF02151">
    <property type="entry name" value="UVR"/>
    <property type="match status" value="1"/>
</dbReference>
<organism evidence="11 12">
    <name type="scientific">Treponema denticola SP33</name>
    <dbReference type="NCBI Taxonomy" id="999437"/>
    <lineage>
        <taxon>Bacteria</taxon>
        <taxon>Pseudomonadati</taxon>
        <taxon>Spirochaetota</taxon>
        <taxon>Spirochaetia</taxon>
        <taxon>Spirochaetales</taxon>
        <taxon>Treponemataceae</taxon>
        <taxon>Treponema</taxon>
    </lineage>
</organism>
<dbReference type="Pfam" id="PF14520">
    <property type="entry name" value="HHH_5"/>
    <property type="match status" value="1"/>
</dbReference>
<comment type="similarity">
    <text evidence="7">Belongs to the UvrC family.</text>
</comment>
<keyword evidence="4 7" id="KW-0267">Excision nuclease</keyword>
<evidence type="ECO:0000259" key="9">
    <source>
        <dbReference type="PROSITE" id="PS50164"/>
    </source>
</evidence>
<dbReference type="InterPro" id="IPR001943">
    <property type="entry name" value="UVR_dom"/>
</dbReference>
<dbReference type="CDD" id="cd10434">
    <property type="entry name" value="GIY-YIG_UvrC_Cho"/>
    <property type="match status" value="1"/>
</dbReference>
<dbReference type="Pfam" id="PF08459">
    <property type="entry name" value="UvrC_RNaseH_dom"/>
    <property type="match status" value="1"/>
</dbReference>
<dbReference type="PROSITE" id="PS50165">
    <property type="entry name" value="UVRC"/>
    <property type="match status" value="1"/>
</dbReference>
<dbReference type="AlphaFoldDB" id="M2APD0"/>
<dbReference type="PATRIC" id="fig|999437.3.peg.1286"/>
<keyword evidence="3 7" id="KW-0228">DNA excision</keyword>
<dbReference type="InterPro" id="IPR050066">
    <property type="entry name" value="UvrABC_protein_C"/>
</dbReference>
<keyword evidence="2 7" id="KW-0227">DNA damage</keyword>
<dbReference type="FunFam" id="3.40.1440.10:FF:000001">
    <property type="entry name" value="UvrABC system protein C"/>
    <property type="match status" value="1"/>
</dbReference>
<feature type="domain" description="UVR" evidence="8">
    <location>
        <begin position="209"/>
        <end position="244"/>
    </location>
</feature>
<dbReference type="InterPro" id="IPR000305">
    <property type="entry name" value="GIY-YIG_endonuc"/>
</dbReference>
<evidence type="ECO:0000313" key="11">
    <source>
        <dbReference type="EMBL" id="EMB25196.1"/>
    </source>
</evidence>
<sequence length="657" mass="74323">MEQSSFMEKNSVREKLHTVALSAPKTSGVYLWKDKAGTVIYVGKAKSLKNRLSSYFTSNRDIKTRILVSRAESIEYIQTENEYEALLLENTLIKKHKPRYNINLKDGKTYPVLKLTNEEFPKVYRTRNIKNDGSKYFGPFPNVSAVDMFLTLIKHNYTLRQCKRLKKRETPCLYFHIGRCKAPCCGKISAEEYGKDIEEITLLLEGEMEDVSGTLKEKMKEAAEKKEFEKAAHLRDGIQAVYALRGQNIVQDMDPESRDYIAWAFEGAMVSIAVLKMRNGRLVGRDLYRSHSLKEEGEILSEFISAYYTSANEVPPKIFIPQAAEGNALIEKWLNEELHAKTRISIIPLEKENLAAEETPAADTLTEIEEAASKTIGYTVKEPAPLTAQEERLNLSPAEIKHHKAALKMARFNAKEDAMRRLREQGDFAAVEDLQKRLNLPCLPQRIEGFDIAHLGGTFTVAALISFKEGNPDKKNYRIFRLKNTDGVIDDYASMREVIARRYTRLLNEGADLPDLILIDGGIGQVNAASKIVNALGLGIPVIGLAEKNEEVYFPHNSEPVILPRRSDALRLLQRIRDEAHRFSNTRNNKLRRANKLKTEFENLPHIGKKRAHVLLKAFGNTENLKTATAQALSETAKISLKQAEEVLEAVRGECTD</sequence>
<evidence type="ECO:0000256" key="7">
    <source>
        <dbReference type="HAMAP-Rule" id="MF_00203"/>
    </source>
</evidence>
<comment type="subcellular location">
    <subcellularLocation>
        <location evidence="7">Cytoplasm</location>
    </subcellularLocation>
</comment>
<dbReference type="InterPro" id="IPR047296">
    <property type="entry name" value="GIY-YIG_UvrC_Cho"/>
</dbReference>
<dbReference type="GO" id="GO:0009432">
    <property type="term" value="P:SOS response"/>
    <property type="evidence" value="ECO:0007669"/>
    <property type="project" value="UniProtKB-UniRule"/>
</dbReference>
<feature type="domain" description="GIY-YIG" evidence="9">
    <location>
        <begin position="25"/>
        <end position="102"/>
    </location>
</feature>
<evidence type="ECO:0000256" key="2">
    <source>
        <dbReference type="ARBA" id="ARBA00022763"/>
    </source>
</evidence>
<dbReference type="InterPro" id="IPR038476">
    <property type="entry name" value="UvrC_RNase_H_dom_sf"/>
</dbReference>
<dbReference type="SUPFAM" id="SSF46600">
    <property type="entry name" value="C-terminal UvrC-binding domain of UvrB"/>
    <property type="match status" value="1"/>
</dbReference>
<dbReference type="Gene3D" id="1.10.150.20">
    <property type="entry name" value="5' to 3' exonuclease, C-terminal subdomain"/>
    <property type="match status" value="1"/>
</dbReference>
<protein>
    <recommendedName>
        <fullName evidence="7">UvrABC system protein C</fullName>
        <shortName evidence="7">Protein UvrC</shortName>
    </recommendedName>
    <alternativeName>
        <fullName evidence="7">Excinuclease ABC subunit C</fullName>
    </alternativeName>
</protein>
<dbReference type="InterPro" id="IPR010994">
    <property type="entry name" value="RuvA_2-like"/>
</dbReference>
<gene>
    <name evidence="7" type="primary">uvrC</name>
    <name evidence="11" type="ORF">HMPREF9733_01258</name>
</gene>
<evidence type="ECO:0000259" key="10">
    <source>
        <dbReference type="PROSITE" id="PS50165"/>
    </source>
</evidence>
<evidence type="ECO:0000259" key="8">
    <source>
        <dbReference type="PROSITE" id="PS50151"/>
    </source>
</evidence>
<dbReference type="GO" id="GO:0003677">
    <property type="term" value="F:DNA binding"/>
    <property type="evidence" value="ECO:0007669"/>
    <property type="project" value="UniProtKB-UniRule"/>
</dbReference>
<comment type="caution">
    <text evidence="11">The sequence shown here is derived from an EMBL/GenBank/DDBJ whole genome shotgun (WGS) entry which is preliminary data.</text>
</comment>
<dbReference type="Gene3D" id="4.10.860.10">
    <property type="entry name" value="UVR domain"/>
    <property type="match status" value="1"/>
</dbReference>
<evidence type="ECO:0000256" key="6">
    <source>
        <dbReference type="ARBA" id="ARBA00023236"/>
    </source>
</evidence>
<feature type="domain" description="UvrC family homology region profile" evidence="10">
    <location>
        <begin position="260"/>
        <end position="533"/>
    </location>
</feature>
<dbReference type="GO" id="GO:0009381">
    <property type="term" value="F:excinuclease ABC activity"/>
    <property type="evidence" value="ECO:0007669"/>
    <property type="project" value="UniProtKB-UniRule"/>
</dbReference>
<dbReference type="PROSITE" id="PS50164">
    <property type="entry name" value="GIY_YIG"/>
    <property type="match status" value="1"/>
</dbReference>
<dbReference type="GO" id="GO:0006289">
    <property type="term" value="P:nucleotide-excision repair"/>
    <property type="evidence" value="ECO:0007669"/>
    <property type="project" value="UniProtKB-UniRule"/>
</dbReference>
<dbReference type="PROSITE" id="PS50151">
    <property type="entry name" value="UVR"/>
    <property type="match status" value="1"/>
</dbReference>